<keyword evidence="2" id="KW-0805">Transcription regulation</keyword>
<dbReference type="InterPro" id="IPR009072">
    <property type="entry name" value="Histone-fold"/>
</dbReference>
<evidence type="ECO:0000256" key="4">
    <source>
        <dbReference type="ARBA" id="ARBA00023163"/>
    </source>
</evidence>
<dbReference type="PANTHER" id="PTHR47343">
    <property type="entry name" value="TRANSCRIPTIONAL ACTIVATOR SPT7"/>
    <property type="match status" value="1"/>
</dbReference>
<evidence type="ECO:0000313" key="9">
    <source>
        <dbReference type="EMBL" id="RIB03599.1"/>
    </source>
</evidence>
<dbReference type="Gene3D" id="1.20.920.10">
    <property type="entry name" value="Bromodomain-like"/>
    <property type="match status" value="1"/>
</dbReference>
<dbReference type="InterPro" id="IPR001487">
    <property type="entry name" value="Bromodomain"/>
</dbReference>
<dbReference type="PANTHER" id="PTHR47343:SF1">
    <property type="entry name" value="TRANSCRIPTIONAL ACTIVATOR SPT7"/>
    <property type="match status" value="1"/>
</dbReference>
<dbReference type="OrthoDB" id="21449at2759"/>
<feature type="compositionally biased region" description="Polar residues" evidence="7">
    <location>
        <begin position="793"/>
        <end position="803"/>
    </location>
</feature>
<dbReference type="STRING" id="44941.A0A397U4B9"/>
<dbReference type="GO" id="GO:0006357">
    <property type="term" value="P:regulation of transcription by RNA polymerase II"/>
    <property type="evidence" value="ECO:0007669"/>
    <property type="project" value="TreeGrafter"/>
</dbReference>
<evidence type="ECO:0000256" key="3">
    <source>
        <dbReference type="ARBA" id="ARBA00023117"/>
    </source>
</evidence>
<dbReference type="Proteomes" id="UP000266673">
    <property type="component" value="Unassembled WGS sequence"/>
</dbReference>
<dbReference type="CDD" id="cd22927">
    <property type="entry name" value="HFD_SPT7"/>
    <property type="match status" value="1"/>
</dbReference>
<dbReference type="GO" id="GO:0005634">
    <property type="term" value="C:nucleus"/>
    <property type="evidence" value="ECO:0007669"/>
    <property type="project" value="UniProtKB-SubCell"/>
</dbReference>
<dbReference type="PRINTS" id="PR00503">
    <property type="entry name" value="BROMODOMAIN"/>
</dbReference>
<dbReference type="EMBL" id="QKWP01002368">
    <property type="protein sequence ID" value="RIB03599.1"/>
    <property type="molecule type" value="Genomic_DNA"/>
</dbReference>
<feature type="compositionally biased region" description="Polar residues" evidence="7">
    <location>
        <begin position="212"/>
        <end position="222"/>
    </location>
</feature>
<dbReference type="AlphaFoldDB" id="A0A397U4B9"/>
<feature type="region of interest" description="Disordered" evidence="7">
    <location>
        <begin position="212"/>
        <end position="236"/>
    </location>
</feature>
<dbReference type="GO" id="GO:0046695">
    <property type="term" value="C:SLIK (SAGA-like) complex"/>
    <property type="evidence" value="ECO:0007669"/>
    <property type="project" value="InterPro"/>
</dbReference>
<dbReference type="GO" id="GO:0046982">
    <property type="term" value="F:protein heterodimerization activity"/>
    <property type="evidence" value="ECO:0007669"/>
    <property type="project" value="InterPro"/>
</dbReference>
<dbReference type="Pfam" id="PF00439">
    <property type="entry name" value="Bromodomain"/>
    <property type="match status" value="1"/>
</dbReference>
<organism evidence="9 10">
    <name type="scientific">Gigaspora rosea</name>
    <dbReference type="NCBI Taxonomy" id="44941"/>
    <lineage>
        <taxon>Eukaryota</taxon>
        <taxon>Fungi</taxon>
        <taxon>Fungi incertae sedis</taxon>
        <taxon>Mucoromycota</taxon>
        <taxon>Glomeromycotina</taxon>
        <taxon>Glomeromycetes</taxon>
        <taxon>Diversisporales</taxon>
        <taxon>Gigasporaceae</taxon>
        <taxon>Gigaspora</taxon>
    </lineage>
</organism>
<feature type="domain" description="Bromo" evidence="8">
    <location>
        <begin position="90"/>
        <end position="160"/>
    </location>
</feature>
<evidence type="ECO:0000259" key="8">
    <source>
        <dbReference type="PROSITE" id="PS50014"/>
    </source>
</evidence>
<name>A0A397U4B9_9GLOM</name>
<feature type="compositionally biased region" description="Basic and acidic residues" evidence="7">
    <location>
        <begin position="647"/>
        <end position="734"/>
    </location>
</feature>
<keyword evidence="5" id="KW-0539">Nucleus</keyword>
<dbReference type="GO" id="GO:0006325">
    <property type="term" value="P:chromatin organization"/>
    <property type="evidence" value="ECO:0007669"/>
    <property type="project" value="UniProtKB-ARBA"/>
</dbReference>
<sequence length="813" mass="92191">MSTLNNVENNGESSNSKRSSLSVLSTLDPKMKYLISHLEKNREKSCLSDSELKMLLTDVRSIGSRYADSDRVNQAMLYEAIDKVLNNLKNYYPYSSPFQKKVNQKEAPDYNEVIKNPMDLGTIAKKLKNRAYNSKEEFANDLYLIYTNCITYNTHPDNIFRKYAIVMKEKMDELLEAVPDVKVQTLAEYKASLKQDYGELFKVEKKSPSLDQLTESASSASLQVEDEPPGTDAGTDVQIAADMTGHSQASQENSSDEEEKEADREVQEMLKNIRLIPTFPTLQTLWDPEIDNPNRDKFFDSNYDPSANLPTLDQYPQLQFPKQGTSAMIEKNIETLKQSRILHAKLVSARHNIPLSHLGISEKPSEETPIINPIVDQKDLPPLILNKETGFACMQRVVSRLCQHAGFEATSSRALTILTEVAQDYFLNLSKTLRAYMDEYSKKMTPEEMINHTLYENGVPSVKNLESYIHDDIQRYGTKLQDIKRRLEAALLQPEEIVDDIPDNDDAFLTGVFGEELHDDFFGFKELGLGPLQVPPQLILGSKRIKPLPKKASEHERQLPRHIPPPPWPPITDPEIQIGLLKDFFRNKKNDSINDQIIEDENLPAKHRNQRPRVPPTGKIPPQPRRQLQKSIAQSAAALAEKKKKKERDAAIAKEKERIKLLKVEERERKKAEKNEQKRQKQLEKEAAKKAEAEAKEARKAEMEHQKRRAQEAKEAKKLEQEALKKADAEAKKAEPKKKKSTSSKIGKLAITSPQAEVSSSVAPSTSSKKVHLLDIDSETVPIGQLKKRRTEITGSKPSNRPSPTAKKRVPHS</sequence>
<comment type="caution">
    <text evidence="9">The sequence shown here is derived from an EMBL/GenBank/DDBJ whole genome shotgun (WGS) entry which is preliminary data.</text>
</comment>
<keyword evidence="3 6" id="KW-0103">Bromodomain</keyword>
<dbReference type="InterPro" id="IPR037782">
    <property type="entry name" value="Spt7"/>
</dbReference>
<feature type="compositionally biased region" description="Low complexity" evidence="7">
    <location>
        <begin position="758"/>
        <end position="768"/>
    </location>
</feature>
<dbReference type="Gene3D" id="1.10.20.10">
    <property type="entry name" value="Histone, subunit A"/>
    <property type="match status" value="1"/>
</dbReference>
<dbReference type="InterPro" id="IPR036427">
    <property type="entry name" value="Bromodomain-like_sf"/>
</dbReference>
<comment type="subcellular location">
    <subcellularLocation>
        <location evidence="1">Nucleus</location>
    </subcellularLocation>
</comment>
<feature type="region of interest" description="Disordered" evidence="7">
    <location>
        <begin position="641"/>
        <end position="813"/>
    </location>
</feature>
<dbReference type="SUPFAM" id="SSF47370">
    <property type="entry name" value="Bromodomain"/>
    <property type="match status" value="1"/>
</dbReference>
<keyword evidence="4" id="KW-0804">Transcription</keyword>
<feature type="region of interest" description="Disordered" evidence="7">
    <location>
        <begin position="245"/>
        <end position="264"/>
    </location>
</feature>
<dbReference type="GO" id="GO:0000124">
    <property type="term" value="C:SAGA complex"/>
    <property type="evidence" value="ECO:0007669"/>
    <property type="project" value="InterPro"/>
</dbReference>
<proteinExistence type="predicted"/>
<feature type="compositionally biased region" description="Pro residues" evidence="7">
    <location>
        <begin position="613"/>
        <end position="624"/>
    </location>
</feature>
<dbReference type="GO" id="GO:0005198">
    <property type="term" value="F:structural molecule activity"/>
    <property type="evidence" value="ECO:0007669"/>
    <property type="project" value="TreeGrafter"/>
</dbReference>
<feature type="region of interest" description="Disordered" evidence="7">
    <location>
        <begin position="1"/>
        <end position="22"/>
    </location>
</feature>
<protein>
    <recommendedName>
        <fullName evidence="8">Bromo domain-containing protein</fullName>
    </recommendedName>
</protein>
<dbReference type="SMART" id="SM00297">
    <property type="entry name" value="BROMO"/>
    <property type="match status" value="1"/>
</dbReference>
<keyword evidence="10" id="KW-1185">Reference proteome</keyword>
<evidence type="ECO:0000256" key="5">
    <source>
        <dbReference type="ARBA" id="ARBA00023242"/>
    </source>
</evidence>
<gene>
    <name evidence="9" type="ORF">C2G38_2008849</name>
</gene>
<feature type="region of interest" description="Disordered" evidence="7">
    <location>
        <begin position="596"/>
        <end position="628"/>
    </location>
</feature>
<dbReference type="PROSITE" id="PS50014">
    <property type="entry name" value="BROMODOMAIN_2"/>
    <property type="match status" value="1"/>
</dbReference>
<dbReference type="InterPro" id="IPR006565">
    <property type="entry name" value="BTP"/>
</dbReference>
<reference evidence="9 10" key="1">
    <citation type="submission" date="2018-06" db="EMBL/GenBank/DDBJ databases">
        <title>Comparative genomics reveals the genomic features of Rhizophagus irregularis, R. cerebriforme, R. diaphanum and Gigaspora rosea, and their symbiotic lifestyle signature.</title>
        <authorList>
            <person name="Morin E."/>
            <person name="San Clemente H."/>
            <person name="Chen E.C.H."/>
            <person name="De La Providencia I."/>
            <person name="Hainaut M."/>
            <person name="Kuo A."/>
            <person name="Kohler A."/>
            <person name="Murat C."/>
            <person name="Tang N."/>
            <person name="Roy S."/>
            <person name="Loubradou J."/>
            <person name="Henrissat B."/>
            <person name="Grigoriev I.V."/>
            <person name="Corradi N."/>
            <person name="Roux C."/>
            <person name="Martin F.M."/>
        </authorList>
    </citation>
    <scope>NUCLEOTIDE SEQUENCE [LARGE SCALE GENOMIC DNA]</scope>
    <source>
        <strain evidence="9 10">DAOM 194757</strain>
    </source>
</reference>
<evidence type="ECO:0000256" key="2">
    <source>
        <dbReference type="ARBA" id="ARBA00023015"/>
    </source>
</evidence>
<evidence type="ECO:0000256" key="7">
    <source>
        <dbReference type="SAM" id="MobiDB-lite"/>
    </source>
</evidence>
<evidence type="ECO:0000313" key="10">
    <source>
        <dbReference type="Proteomes" id="UP000266673"/>
    </source>
</evidence>
<evidence type="ECO:0000256" key="1">
    <source>
        <dbReference type="ARBA" id="ARBA00004123"/>
    </source>
</evidence>
<evidence type="ECO:0000256" key="6">
    <source>
        <dbReference type="PROSITE-ProRule" id="PRU00035"/>
    </source>
</evidence>
<dbReference type="Pfam" id="PF07524">
    <property type="entry name" value="Bromo_TP"/>
    <property type="match status" value="1"/>
</dbReference>
<accession>A0A397U4B9</accession>